<dbReference type="Gene3D" id="2.120.10.30">
    <property type="entry name" value="TolB, C-terminal domain"/>
    <property type="match status" value="1"/>
</dbReference>
<feature type="signal peptide" evidence="2">
    <location>
        <begin position="1"/>
        <end position="15"/>
    </location>
</feature>
<dbReference type="EMBL" id="RRYP01009182">
    <property type="protein sequence ID" value="TNV79239.1"/>
    <property type="molecule type" value="Genomic_DNA"/>
</dbReference>
<keyword evidence="4" id="KW-1185">Reference proteome</keyword>
<dbReference type="OrthoDB" id="289513at2759"/>
<organism evidence="3 4">
    <name type="scientific">Halteria grandinella</name>
    <dbReference type="NCBI Taxonomy" id="5974"/>
    <lineage>
        <taxon>Eukaryota</taxon>
        <taxon>Sar</taxon>
        <taxon>Alveolata</taxon>
        <taxon>Ciliophora</taxon>
        <taxon>Intramacronucleata</taxon>
        <taxon>Spirotrichea</taxon>
        <taxon>Stichotrichia</taxon>
        <taxon>Sporadotrichida</taxon>
        <taxon>Halteriidae</taxon>
        <taxon>Halteria</taxon>
    </lineage>
</organism>
<reference evidence="3" key="1">
    <citation type="submission" date="2019-06" db="EMBL/GenBank/DDBJ databases">
        <authorList>
            <person name="Zheng W."/>
        </authorList>
    </citation>
    <scope>NUCLEOTIDE SEQUENCE</scope>
    <source>
        <strain evidence="3">QDHG01</strain>
    </source>
</reference>
<proteinExistence type="predicted"/>
<accession>A0A8J8NRZ4</accession>
<comment type="caution">
    <text evidence="3">The sequence shown here is derived from an EMBL/GenBank/DDBJ whole genome shotgun (WGS) entry which is preliminary data.</text>
</comment>
<dbReference type="Proteomes" id="UP000785679">
    <property type="component" value="Unassembled WGS sequence"/>
</dbReference>
<evidence type="ECO:0000256" key="2">
    <source>
        <dbReference type="SAM" id="SignalP"/>
    </source>
</evidence>
<sequence length="486" mass="54990">MALKLLLFFASLASAIEDTGPYNTFYTIPYYYGSRFAERGSKWVILRDTPTQFYWSHTFNEDYKRNLWVADKSKSTILYLSKERDTWNAMFKISGKEFVKGYRDGNIDKATYNETTSVCVYDQNRTKILLARSIKPIYLFANMTDDIPCKYLNAQNFTRCGQLIVESTINATDGGGGNTDQGQTADQGQGGRLLQQDSAGGDNGGDGASNEDPDNLRFVRNEIASYDDSMFDGEKIDFRRVKYIPFARLKPEERNFQYGPEEEPRMAYIADKGNHCVRRIDVNNKNVETYAGQCQSPGFKDGPQGQNLLNSPEMVGVDAEGFLFIYDQGNYGYIRMVEPYPPYLMHTLVQGACMEDKTVIPPKIPFQLKLRPMLCYRKWIKTTGLPDEHVVTLKKAVKQAAEKSRELFEETFSSEYDTGRGDTSAAPTSEEDLVPLLDDCVADHFVNCPATNPRQLVKKKDFLILDVEAEQYPDPESMNGQGGSDI</sequence>
<dbReference type="PANTHER" id="PTHR46388:SF2">
    <property type="entry name" value="NHL REPEAT-CONTAINING PROTEIN 2"/>
    <property type="match status" value="1"/>
</dbReference>
<name>A0A8J8NRZ4_HALGN</name>
<dbReference type="AlphaFoldDB" id="A0A8J8NRZ4"/>
<gene>
    <name evidence="3" type="ORF">FGO68_gene679</name>
</gene>
<evidence type="ECO:0000313" key="3">
    <source>
        <dbReference type="EMBL" id="TNV79239.1"/>
    </source>
</evidence>
<feature type="compositionally biased region" description="Low complexity" evidence="1">
    <location>
        <begin position="180"/>
        <end position="200"/>
    </location>
</feature>
<feature type="region of interest" description="Disordered" evidence="1">
    <location>
        <begin position="171"/>
        <end position="216"/>
    </location>
</feature>
<feature type="chain" id="PRO_5035242623" evidence="2">
    <location>
        <begin position="16"/>
        <end position="486"/>
    </location>
</feature>
<evidence type="ECO:0000256" key="1">
    <source>
        <dbReference type="SAM" id="MobiDB-lite"/>
    </source>
</evidence>
<dbReference type="PANTHER" id="PTHR46388">
    <property type="entry name" value="NHL REPEAT-CONTAINING PROTEIN 2"/>
    <property type="match status" value="1"/>
</dbReference>
<evidence type="ECO:0000313" key="4">
    <source>
        <dbReference type="Proteomes" id="UP000785679"/>
    </source>
</evidence>
<keyword evidence="2" id="KW-0732">Signal</keyword>
<dbReference type="InterPro" id="IPR011042">
    <property type="entry name" value="6-blade_b-propeller_TolB-like"/>
</dbReference>
<protein>
    <submittedName>
        <fullName evidence="3">Uncharacterized protein</fullName>
    </submittedName>
</protein>